<dbReference type="RefSeq" id="WP_106892801.1">
    <property type="nucleotide sequence ID" value="NZ_CP027860.1"/>
</dbReference>
<dbReference type="Proteomes" id="UP000241074">
    <property type="component" value="Chromosome"/>
</dbReference>
<dbReference type="AlphaFoldDB" id="A0A2P1PVN0"/>
<reference evidence="2 3" key="1">
    <citation type="submission" date="2018-03" db="EMBL/GenBank/DDBJ databases">
        <title>Ahniella affigens gen. nov., sp. nov., a gammaproteobacterium isolated from sandy soil near a stream.</title>
        <authorList>
            <person name="Ko Y."/>
            <person name="Kim J.-H."/>
        </authorList>
    </citation>
    <scope>NUCLEOTIDE SEQUENCE [LARGE SCALE GENOMIC DNA]</scope>
    <source>
        <strain evidence="2 3">D13</strain>
    </source>
</reference>
<evidence type="ECO:0000256" key="1">
    <source>
        <dbReference type="SAM" id="SignalP"/>
    </source>
</evidence>
<dbReference type="KEGG" id="xba:C7S18_17610"/>
<feature type="signal peptide" evidence="1">
    <location>
        <begin position="1"/>
        <end position="22"/>
    </location>
</feature>
<sequence length="203" mass="22030">MRRSALALVAVLACGIGLDARAARQDAPPPACVERLDELPLLAPTPPGKRKPKPLPFARHASCFRHGDGSEEPVVLFALDQAAPFEIQASIDNRQGKILAARVEALDAQFERIAAYPFDAFTRRGGMYSLSLFSNDPERPVRYVLVTIDPDAVGRFDQRLMSGVATFPLPGGAYNHAYESALRSEMSDTGWIAIAVTPLTETP</sequence>
<dbReference type="EMBL" id="CP027860">
    <property type="protein sequence ID" value="AVP98882.1"/>
    <property type="molecule type" value="Genomic_DNA"/>
</dbReference>
<organism evidence="2 3">
    <name type="scientific">Ahniella affigens</name>
    <dbReference type="NCBI Taxonomy" id="2021234"/>
    <lineage>
        <taxon>Bacteria</taxon>
        <taxon>Pseudomonadati</taxon>
        <taxon>Pseudomonadota</taxon>
        <taxon>Gammaproteobacteria</taxon>
        <taxon>Lysobacterales</taxon>
        <taxon>Rhodanobacteraceae</taxon>
        <taxon>Ahniella</taxon>
    </lineage>
</organism>
<keyword evidence="3" id="KW-1185">Reference proteome</keyword>
<proteinExistence type="predicted"/>
<evidence type="ECO:0000313" key="2">
    <source>
        <dbReference type="EMBL" id="AVP98882.1"/>
    </source>
</evidence>
<protein>
    <submittedName>
        <fullName evidence="2">Uncharacterized protein</fullName>
    </submittedName>
</protein>
<feature type="chain" id="PRO_5015193207" evidence="1">
    <location>
        <begin position="23"/>
        <end position="203"/>
    </location>
</feature>
<gene>
    <name evidence="2" type="ORF">C7S18_17610</name>
</gene>
<keyword evidence="1" id="KW-0732">Signal</keyword>
<accession>A0A2P1PVN0</accession>
<reference evidence="2 3" key="2">
    <citation type="submission" date="2018-03" db="EMBL/GenBank/DDBJ databases">
        <authorList>
            <person name="Keele B.F."/>
        </authorList>
    </citation>
    <scope>NUCLEOTIDE SEQUENCE [LARGE SCALE GENOMIC DNA]</scope>
    <source>
        <strain evidence="2 3">D13</strain>
    </source>
</reference>
<name>A0A2P1PVN0_9GAMM</name>
<evidence type="ECO:0000313" key="3">
    <source>
        <dbReference type="Proteomes" id="UP000241074"/>
    </source>
</evidence>